<evidence type="ECO:0000256" key="14">
    <source>
        <dbReference type="SAM" id="MobiDB-lite"/>
    </source>
</evidence>
<dbReference type="Proteomes" id="UP000643525">
    <property type="component" value="Unassembled WGS sequence"/>
</dbReference>
<dbReference type="InterPro" id="IPR020568">
    <property type="entry name" value="Ribosomal_Su5_D2-typ_SF"/>
</dbReference>
<dbReference type="PANTHER" id="PTHR20861:SF1">
    <property type="entry name" value="HOMOSERINE KINASE"/>
    <property type="match status" value="1"/>
</dbReference>
<keyword evidence="10 13" id="KW-0067">ATP-binding</keyword>
<dbReference type="NCBIfam" id="TIGR00191">
    <property type="entry name" value="thrB"/>
    <property type="match status" value="1"/>
</dbReference>
<organism evidence="17 18">
    <name type="scientific">Nesterenkonia lutea</name>
    <dbReference type="NCBI Taxonomy" id="272919"/>
    <lineage>
        <taxon>Bacteria</taxon>
        <taxon>Bacillati</taxon>
        <taxon>Actinomycetota</taxon>
        <taxon>Actinomycetes</taxon>
        <taxon>Micrococcales</taxon>
        <taxon>Micrococcaceae</taxon>
        <taxon>Nesterenkonia</taxon>
    </lineage>
</organism>
<evidence type="ECO:0000256" key="9">
    <source>
        <dbReference type="ARBA" id="ARBA00022777"/>
    </source>
</evidence>
<gene>
    <name evidence="13" type="primary">thrB</name>
    <name evidence="17" type="ORF">H4W27_000748</name>
</gene>
<evidence type="ECO:0000256" key="4">
    <source>
        <dbReference type="ARBA" id="ARBA00017858"/>
    </source>
</evidence>
<proteinExistence type="inferred from homology"/>
<evidence type="ECO:0000256" key="12">
    <source>
        <dbReference type="ARBA" id="ARBA00049954"/>
    </source>
</evidence>
<dbReference type="PRINTS" id="PR00958">
    <property type="entry name" value="HOMSERKINASE"/>
</dbReference>
<dbReference type="PROSITE" id="PS00627">
    <property type="entry name" value="GHMP_KINASES_ATP"/>
    <property type="match status" value="1"/>
</dbReference>
<feature type="domain" description="GHMP kinase N-terminal" evidence="15">
    <location>
        <begin position="120"/>
        <end position="201"/>
    </location>
</feature>
<evidence type="ECO:0000256" key="5">
    <source>
        <dbReference type="ARBA" id="ARBA00022605"/>
    </source>
</evidence>
<evidence type="ECO:0000256" key="7">
    <source>
        <dbReference type="ARBA" id="ARBA00022697"/>
    </source>
</evidence>
<keyword evidence="8 13" id="KW-0547">Nucleotide-binding</keyword>
<comment type="pathway">
    <text evidence="1 13">Amino-acid biosynthesis; L-threonine biosynthesis; L-threonine from L-aspartate: step 4/5.</text>
</comment>
<keyword evidence="9 13" id="KW-0418">Kinase</keyword>
<dbReference type="InterPro" id="IPR014721">
    <property type="entry name" value="Ribsml_uS5_D2-typ_fold_subgr"/>
</dbReference>
<evidence type="ECO:0000259" key="15">
    <source>
        <dbReference type="Pfam" id="PF00288"/>
    </source>
</evidence>
<dbReference type="Pfam" id="PF08544">
    <property type="entry name" value="GHMP_kinases_C"/>
    <property type="match status" value="1"/>
</dbReference>
<comment type="similarity">
    <text evidence="2 13">Belongs to the GHMP kinase family. Homoserine kinase subfamily.</text>
</comment>
<accession>A0ABR9JCH6</accession>
<dbReference type="EMBL" id="JADBED010000001">
    <property type="protein sequence ID" value="MBE1523630.1"/>
    <property type="molecule type" value="Genomic_DNA"/>
</dbReference>
<dbReference type="HAMAP" id="MF_00384">
    <property type="entry name" value="Homoser_kinase"/>
    <property type="match status" value="1"/>
</dbReference>
<keyword evidence="13" id="KW-0963">Cytoplasm</keyword>
<feature type="domain" description="GHMP kinase C-terminal" evidence="16">
    <location>
        <begin position="286"/>
        <end position="358"/>
    </location>
</feature>
<evidence type="ECO:0000256" key="13">
    <source>
        <dbReference type="HAMAP-Rule" id="MF_00384"/>
    </source>
</evidence>
<evidence type="ECO:0000313" key="18">
    <source>
        <dbReference type="Proteomes" id="UP000643525"/>
    </source>
</evidence>
<dbReference type="SUPFAM" id="SSF55060">
    <property type="entry name" value="GHMP Kinase, C-terminal domain"/>
    <property type="match status" value="1"/>
</dbReference>
<dbReference type="InterPro" id="IPR036554">
    <property type="entry name" value="GHMP_kinase_C_sf"/>
</dbReference>
<evidence type="ECO:0000256" key="1">
    <source>
        <dbReference type="ARBA" id="ARBA00005015"/>
    </source>
</evidence>
<name>A0ABR9JCH6_9MICC</name>
<evidence type="ECO:0000259" key="16">
    <source>
        <dbReference type="Pfam" id="PF08544"/>
    </source>
</evidence>
<evidence type="ECO:0000256" key="6">
    <source>
        <dbReference type="ARBA" id="ARBA00022679"/>
    </source>
</evidence>
<evidence type="ECO:0000313" key="17">
    <source>
        <dbReference type="EMBL" id="MBE1523630.1"/>
    </source>
</evidence>
<dbReference type="InterPro" id="IPR006204">
    <property type="entry name" value="GHMP_kinase_N_dom"/>
</dbReference>
<keyword evidence="18" id="KW-1185">Reference proteome</keyword>
<dbReference type="SUPFAM" id="SSF54211">
    <property type="entry name" value="Ribosomal protein S5 domain 2-like"/>
    <property type="match status" value="1"/>
</dbReference>
<dbReference type="GO" id="GO:0004413">
    <property type="term" value="F:homoserine kinase activity"/>
    <property type="evidence" value="ECO:0007669"/>
    <property type="project" value="UniProtKB-EC"/>
</dbReference>
<dbReference type="PANTHER" id="PTHR20861">
    <property type="entry name" value="HOMOSERINE/4-DIPHOSPHOCYTIDYL-2-C-METHYL-D-ERYTHRITOL KINASE"/>
    <property type="match status" value="1"/>
</dbReference>
<keyword evidence="7 13" id="KW-0791">Threonine biosynthesis</keyword>
<dbReference type="Pfam" id="PF00288">
    <property type="entry name" value="GHMP_kinases_N"/>
    <property type="match status" value="1"/>
</dbReference>
<evidence type="ECO:0000256" key="10">
    <source>
        <dbReference type="ARBA" id="ARBA00022840"/>
    </source>
</evidence>
<evidence type="ECO:0000256" key="11">
    <source>
        <dbReference type="ARBA" id="ARBA00049375"/>
    </source>
</evidence>
<dbReference type="Gene3D" id="3.30.230.10">
    <property type="match status" value="1"/>
</dbReference>
<comment type="subcellular location">
    <subcellularLocation>
        <location evidence="13">Cytoplasm</location>
    </subcellularLocation>
</comment>
<evidence type="ECO:0000256" key="3">
    <source>
        <dbReference type="ARBA" id="ARBA00012078"/>
    </source>
</evidence>
<keyword evidence="6 13" id="KW-0808">Transferase</keyword>
<comment type="catalytic activity">
    <reaction evidence="11 13">
        <text>L-homoserine + ATP = O-phospho-L-homoserine + ADP + H(+)</text>
        <dbReference type="Rhea" id="RHEA:13985"/>
        <dbReference type="ChEBI" id="CHEBI:15378"/>
        <dbReference type="ChEBI" id="CHEBI:30616"/>
        <dbReference type="ChEBI" id="CHEBI:57476"/>
        <dbReference type="ChEBI" id="CHEBI:57590"/>
        <dbReference type="ChEBI" id="CHEBI:456216"/>
        <dbReference type="EC" id="2.7.1.39"/>
    </reaction>
</comment>
<dbReference type="Gene3D" id="3.30.70.890">
    <property type="entry name" value="GHMP kinase, C-terminal domain"/>
    <property type="match status" value="1"/>
</dbReference>
<comment type="function">
    <text evidence="12 13">Catalyzes the ATP-dependent phosphorylation of L-homoserine to L-homoserine phosphate.</text>
</comment>
<dbReference type="InterPro" id="IPR000870">
    <property type="entry name" value="Homoserine_kinase"/>
</dbReference>
<dbReference type="RefSeq" id="WP_225938993.1">
    <property type="nucleotide sequence ID" value="NZ_BAAALJ010000014.1"/>
</dbReference>
<dbReference type="InterPro" id="IPR006203">
    <property type="entry name" value="GHMP_knse_ATP-bd_CS"/>
</dbReference>
<feature type="binding site" evidence="13">
    <location>
        <begin position="148"/>
        <end position="158"/>
    </location>
    <ligand>
        <name>ATP</name>
        <dbReference type="ChEBI" id="CHEBI:30616"/>
    </ligand>
</feature>
<feature type="compositionally biased region" description="Gly residues" evidence="14">
    <location>
        <begin position="1"/>
        <end position="14"/>
    </location>
</feature>
<sequence length="391" mass="40071">MTGAGSTTGPGSGTGRQSLDRLGQGLAPEEALIGEEAEESERRASQGGLLDPLSAPVMFHLRVPATSANLGPGYDTMGLALGLYDEITVEASPRRAAEANIEISVEGEGAATLPRDASHLVVTLVEKILTAKGYSLPDLRVRAQNNIPHSRGLGSSASAVASAVMTADALLPEGLTEDEKLQIGSRIEGHPDNYVPALRGGVAISWQQMPGVLSAGGEGDAAGASAGDARAAPAPGVFKTARLAPHPLLRTVVAVPNFEQSTQVARDLLPAQVEHALAARNSARAALLVHALTSAPELLLEATEDSLHQEQRRPAFPGSMALVDSLRAAGFPAVISGAGPSVLVLAAGDEQARAAAEHIAVLGGPDSRGHVFTPTILPIAESGATVEAHQR</sequence>
<keyword evidence="5 13" id="KW-0028">Amino-acid biosynthesis</keyword>
<evidence type="ECO:0000256" key="2">
    <source>
        <dbReference type="ARBA" id="ARBA00007370"/>
    </source>
</evidence>
<reference evidence="17 18" key="1">
    <citation type="submission" date="2020-10" db="EMBL/GenBank/DDBJ databases">
        <title>Sequencing the genomes of 1000 actinobacteria strains.</title>
        <authorList>
            <person name="Klenk H.-P."/>
        </authorList>
    </citation>
    <scope>NUCLEOTIDE SEQUENCE [LARGE SCALE GENOMIC DNA]</scope>
    <source>
        <strain evidence="17 18">DSM 15666</strain>
    </source>
</reference>
<dbReference type="InterPro" id="IPR013750">
    <property type="entry name" value="GHMP_kinase_C_dom"/>
</dbReference>
<protein>
    <recommendedName>
        <fullName evidence="4 13">Homoserine kinase</fullName>
        <shortName evidence="13">HK</shortName>
        <shortName evidence="13">HSK</shortName>
        <ecNumber evidence="3 13">2.7.1.39</ecNumber>
    </recommendedName>
</protein>
<evidence type="ECO:0000256" key="8">
    <source>
        <dbReference type="ARBA" id="ARBA00022741"/>
    </source>
</evidence>
<comment type="caution">
    <text evidence="17">The sequence shown here is derived from an EMBL/GenBank/DDBJ whole genome shotgun (WGS) entry which is preliminary data.</text>
</comment>
<dbReference type="EC" id="2.7.1.39" evidence="3 13"/>
<feature type="region of interest" description="Disordered" evidence="14">
    <location>
        <begin position="1"/>
        <end position="49"/>
    </location>
</feature>